<comment type="caution">
    <text evidence="1">The sequence shown here is derived from an EMBL/GenBank/DDBJ whole genome shotgun (WGS) entry which is preliminary data.</text>
</comment>
<name>A0A4Y7RP20_COPMI</name>
<dbReference type="AlphaFoldDB" id="A0A4Y7RP20"/>
<dbReference type="SUPFAM" id="SSF81383">
    <property type="entry name" value="F-box domain"/>
    <property type="match status" value="1"/>
</dbReference>
<evidence type="ECO:0008006" key="3">
    <source>
        <dbReference type="Google" id="ProtNLM"/>
    </source>
</evidence>
<reference evidence="1 2" key="1">
    <citation type="journal article" date="2019" name="Nat. Ecol. Evol.">
        <title>Megaphylogeny resolves global patterns of mushroom evolution.</title>
        <authorList>
            <person name="Varga T."/>
            <person name="Krizsan K."/>
            <person name="Foldi C."/>
            <person name="Dima B."/>
            <person name="Sanchez-Garcia M."/>
            <person name="Sanchez-Ramirez S."/>
            <person name="Szollosi G.J."/>
            <person name="Szarkandi J.G."/>
            <person name="Papp V."/>
            <person name="Albert L."/>
            <person name="Andreopoulos W."/>
            <person name="Angelini C."/>
            <person name="Antonin V."/>
            <person name="Barry K.W."/>
            <person name="Bougher N.L."/>
            <person name="Buchanan P."/>
            <person name="Buyck B."/>
            <person name="Bense V."/>
            <person name="Catcheside P."/>
            <person name="Chovatia M."/>
            <person name="Cooper J."/>
            <person name="Damon W."/>
            <person name="Desjardin D."/>
            <person name="Finy P."/>
            <person name="Geml J."/>
            <person name="Haridas S."/>
            <person name="Hughes K."/>
            <person name="Justo A."/>
            <person name="Karasinski D."/>
            <person name="Kautmanova I."/>
            <person name="Kiss B."/>
            <person name="Kocsube S."/>
            <person name="Kotiranta H."/>
            <person name="LaButti K.M."/>
            <person name="Lechner B.E."/>
            <person name="Liimatainen K."/>
            <person name="Lipzen A."/>
            <person name="Lukacs Z."/>
            <person name="Mihaltcheva S."/>
            <person name="Morgado L.N."/>
            <person name="Niskanen T."/>
            <person name="Noordeloos M.E."/>
            <person name="Ohm R.A."/>
            <person name="Ortiz-Santana B."/>
            <person name="Ovrebo C."/>
            <person name="Racz N."/>
            <person name="Riley R."/>
            <person name="Savchenko A."/>
            <person name="Shiryaev A."/>
            <person name="Soop K."/>
            <person name="Spirin V."/>
            <person name="Szebenyi C."/>
            <person name="Tomsovsky M."/>
            <person name="Tulloss R.E."/>
            <person name="Uehling J."/>
            <person name="Grigoriev I.V."/>
            <person name="Vagvolgyi C."/>
            <person name="Papp T."/>
            <person name="Martin F.M."/>
            <person name="Miettinen O."/>
            <person name="Hibbett D.S."/>
            <person name="Nagy L.G."/>
        </authorList>
    </citation>
    <scope>NUCLEOTIDE SEQUENCE [LARGE SCALE GENOMIC DNA]</scope>
    <source>
        <strain evidence="1 2">FP101781</strain>
    </source>
</reference>
<evidence type="ECO:0000313" key="1">
    <source>
        <dbReference type="EMBL" id="TEB10744.1"/>
    </source>
</evidence>
<accession>A0A4Y7RP20</accession>
<organism evidence="1 2">
    <name type="scientific">Coprinellus micaceus</name>
    <name type="common">Glistening ink-cap mushroom</name>
    <name type="synonym">Coprinus micaceus</name>
    <dbReference type="NCBI Taxonomy" id="71717"/>
    <lineage>
        <taxon>Eukaryota</taxon>
        <taxon>Fungi</taxon>
        <taxon>Dikarya</taxon>
        <taxon>Basidiomycota</taxon>
        <taxon>Agaricomycotina</taxon>
        <taxon>Agaricomycetes</taxon>
        <taxon>Agaricomycetidae</taxon>
        <taxon>Agaricales</taxon>
        <taxon>Agaricineae</taxon>
        <taxon>Psathyrellaceae</taxon>
        <taxon>Coprinellus</taxon>
    </lineage>
</organism>
<protein>
    <recommendedName>
        <fullName evidence="3">F-box domain-containing protein</fullName>
    </recommendedName>
</protein>
<sequence length="198" mass="22559">MSLSMLQPPPSNSSINEDVWTVIGQCCDPRDLISLASTCRYLYRALETPTTWNETLKRVCELYGIMNGTYALSNMTLRQIKQASCRPRTWMKFVQRQTLPFHPAIRGPLPRLSRVVRLPLAFFDQMTPGGRFLIRVQEWGLKSTLEISRLPPPTEAHTIRSPLPIAQSCTTLDDVFVSVTWHDTHHNATQPYLAYLGT</sequence>
<proteinExistence type="predicted"/>
<dbReference type="EMBL" id="QPFP01000462">
    <property type="protein sequence ID" value="TEB10744.1"/>
    <property type="molecule type" value="Genomic_DNA"/>
</dbReference>
<evidence type="ECO:0000313" key="2">
    <source>
        <dbReference type="Proteomes" id="UP000298030"/>
    </source>
</evidence>
<keyword evidence="2" id="KW-1185">Reference proteome</keyword>
<dbReference type="CDD" id="cd09917">
    <property type="entry name" value="F-box_SF"/>
    <property type="match status" value="1"/>
</dbReference>
<dbReference type="InterPro" id="IPR036047">
    <property type="entry name" value="F-box-like_dom_sf"/>
</dbReference>
<dbReference type="Proteomes" id="UP000298030">
    <property type="component" value="Unassembled WGS sequence"/>
</dbReference>
<gene>
    <name evidence="1" type="ORF">FA13DRAFT_1722192</name>
</gene>